<dbReference type="PANTHER" id="PTHR15857:SF0">
    <property type="entry name" value="COMM DOMAIN-CONTAINING PROTEIN 2"/>
    <property type="match status" value="1"/>
</dbReference>
<dbReference type="InterPro" id="IPR017920">
    <property type="entry name" value="COMM"/>
</dbReference>
<protein>
    <recommendedName>
        <fullName evidence="1">COMM domain-containing protein</fullName>
    </recommendedName>
</protein>
<organism evidence="2">
    <name type="scientific">Corethrella appendiculata</name>
    <dbReference type="NCBI Taxonomy" id="1370023"/>
    <lineage>
        <taxon>Eukaryota</taxon>
        <taxon>Metazoa</taxon>
        <taxon>Ecdysozoa</taxon>
        <taxon>Arthropoda</taxon>
        <taxon>Hexapoda</taxon>
        <taxon>Insecta</taxon>
        <taxon>Pterygota</taxon>
        <taxon>Neoptera</taxon>
        <taxon>Endopterygota</taxon>
        <taxon>Diptera</taxon>
        <taxon>Nematocera</taxon>
        <taxon>Culicoidea</taxon>
        <taxon>Chaoboridae</taxon>
        <taxon>Corethrella</taxon>
    </lineage>
</organism>
<evidence type="ECO:0000259" key="1">
    <source>
        <dbReference type="PROSITE" id="PS51269"/>
    </source>
</evidence>
<reference evidence="2" key="1">
    <citation type="journal article" date="2014" name="Insect Biochem. Mol. Biol.">
        <title>An insight into the sialome of the frog biting fly, Corethrella appendiculata.</title>
        <authorList>
            <person name="Ribeiro J.M.C."/>
            <person name="Chagas A.C."/>
            <person name="Pham V.M."/>
            <person name="Lounibos L.P."/>
            <person name="Calvo E."/>
        </authorList>
    </citation>
    <scope>NUCLEOTIDE SEQUENCE</scope>
    <source>
        <tissue evidence="2">Salivary glands</tissue>
    </source>
</reference>
<name>U5EZV3_9DIPT</name>
<dbReference type="EMBL" id="GANO01000080">
    <property type="protein sequence ID" value="JAB59791.1"/>
    <property type="molecule type" value="mRNA"/>
</dbReference>
<dbReference type="PROSITE" id="PS51269">
    <property type="entry name" value="COMM"/>
    <property type="match status" value="1"/>
</dbReference>
<dbReference type="Pfam" id="PF07258">
    <property type="entry name" value="COMM_domain"/>
    <property type="match status" value="1"/>
</dbReference>
<accession>U5EZV3</accession>
<dbReference type="PANTHER" id="PTHR15857">
    <property type="entry name" value="COMM DOMAIN CONTAINING PROTEIN 2"/>
    <property type="match status" value="1"/>
</dbReference>
<feature type="domain" description="COMM" evidence="1">
    <location>
        <begin position="122"/>
        <end position="213"/>
    </location>
</feature>
<sequence>MSHLIKSEQDEHLKFLVSQPDEVLIEFCKLAIDYITNGINEKKCTIAAKKLNSTQESISSVLQALVCLLIDCTVVQITEEDFQTLNALGFNESQINILWQFVSSKRQNVENILQNSNSNMQRFRDLEWRLEARIASRSLQSQATPIIKMKIHLDTEIVNEHKDTLTHNEDANRTDDDKLPKTKKEILLQTDPTNLSHMIQVLEQALLDSKTHRIRNIVKSFQKK</sequence>
<dbReference type="CDD" id="cd04750">
    <property type="entry name" value="Commd2"/>
    <property type="match status" value="1"/>
</dbReference>
<dbReference type="InterPro" id="IPR037354">
    <property type="entry name" value="Commd2"/>
</dbReference>
<proteinExistence type="evidence at transcript level"/>
<evidence type="ECO:0000313" key="2">
    <source>
        <dbReference type="EMBL" id="JAB59791.1"/>
    </source>
</evidence>
<dbReference type="AlphaFoldDB" id="U5EZV3"/>